<accession>A0A7I7QRM2</accession>
<dbReference type="PANTHER" id="PTHR43591:SF24">
    <property type="entry name" value="2-METHOXY-6-POLYPRENYL-1,4-BENZOQUINOL METHYLASE, MITOCHONDRIAL"/>
    <property type="match status" value="1"/>
</dbReference>
<dbReference type="EMBL" id="AP022588">
    <property type="protein sequence ID" value="BBY28690.1"/>
    <property type="molecule type" value="Genomic_DNA"/>
</dbReference>
<dbReference type="InterPro" id="IPR029063">
    <property type="entry name" value="SAM-dependent_MTases_sf"/>
</dbReference>
<gene>
    <name evidence="2" type="ORF">MSEDJ_27860</name>
</gene>
<dbReference type="Gene3D" id="3.40.50.150">
    <property type="entry name" value="Vaccinia Virus protein VP39"/>
    <property type="match status" value="1"/>
</dbReference>
<dbReference type="Proteomes" id="UP000467193">
    <property type="component" value="Chromosome"/>
</dbReference>
<name>A0A7I7QRM2_9MYCO</name>
<protein>
    <submittedName>
        <fullName evidence="2">SAM-dependent methyltransferase</fullName>
    </submittedName>
</protein>
<keyword evidence="3" id="KW-1185">Reference proteome</keyword>
<sequence>MPDPTVWAGGRYESVAQRISGIAVETVERAGRRVPLDGASVVDLACGTGSAALAAAARGARVTGVDLTPELLAQGRDAAEAAQLSVTWVTADAADTGLPEAAFDVAVSNMGIIFVEPERLLAETVRVLAPGATFAFSAWVRNDENPLFDPIVAVLGAPPPRDFTPDQWGDRATASRRLAAHFDDVEVEDGSLAWRFDSMDDALRFLTDESPMHVDVFRRLEDARRDELIDAFRVALLPHSVGGAVSFDAPYVVVSATLRE</sequence>
<dbReference type="GO" id="GO:0008757">
    <property type="term" value="F:S-adenosylmethionine-dependent methyltransferase activity"/>
    <property type="evidence" value="ECO:0007669"/>
    <property type="project" value="InterPro"/>
</dbReference>
<keyword evidence="2" id="KW-0489">Methyltransferase</keyword>
<evidence type="ECO:0000259" key="1">
    <source>
        <dbReference type="Pfam" id="PF08241"/>
    </source>
</evidence>
<dbReference type="KEGG" id="msei:MSEDJ_27860"/>
<dbReference type="Pfam" id="PF08241">
    <property type="entry name" value="Methyltransf_11"/>
    <property type="match status" value="1"/>
</dbReference>
<dbReference type="PANTHER" id="PTHR43591">
    <property type="entry name" value="METHYLTRANSFERASE"/>
    <property type="match status" value="1"/>
</dbReference>
<dbReference type="CDD" id="cd02440">
    <property type="entry name" value="AdoMet_MTases"/>
    <property type="match status" value="1"/>
</dbReference>
<evidence type="ECO:0000313" key="3">
    <source>
        <dbReference type="Proteomes" id="UP000467193"/>
    </source>
</evidence>
<dbReference type="RefSeq" id="WP_163797566.1">
    <property type="nucleotide sequence ID" value="NZ_AP022588.1"/>
</dbReference>
<proteinExistence type="predicted"/>
<dbReference type="AlphaFoldDB" id="A0A7I7QRM2"/>
<dbReference type="InterPro" id="IPR013216">
    <property type="entry name" value="Methyltransf_11"/>
</dbReference>
<reference evidence="2 3" key="1">
    <citation type="journal article" date="2019" name="Emerg. Microbes Infect.">
        <title>Comprehensive subspecies identification of 175 nontuberculous mycobacteria species based on 7547 genomic profiles.</title>
        <authorList>
            <person name="Matsumoto Y."/>
            <person name="Kinjo T."/>
            <person name="Motooka D."/>
            <person name="Nabeya D."/>
            <person name="Jung N."/>
            <person name="Uechi K."/>
            <person name="Horii T."/>
            <person name="Iida T."/>
            <person name="Fujita J."/>
            <person name="Nakamura S."/>
        </authorList>
    </citation>
    <scope>NUCLEOTIDE SEQUENCE [LARGE SCALE GENOMIC DNA]</scope>
    <source>
        <strain evidence="2 3">JCM 17899</strain>
    </source>
</reference>
<dbReference type="SUPFAM" id="SSF53335">
    <property type="entry name" value="S-adenosyl-L-methionine-dependent methyltransferases"/>
    <property type="match status" value="1"/>
</dbReference>
<evidence type="ECO:0000313" key="2">
    <source>
        <dbReference type="EMBL" id="BBY28690.1"/>
    </source>
</evidence>
<dbReference type="GO" id="GO:0032259">
    <property type="term" value="P:methylation"/>
    <property type="evidence" value="ECO:0007669"/>
    <property type="project" value="UniProtKB-KW"/>
</dbReference>
<keyword evidence="2" id="KW-0808">Transferase</keyword>
<feature type="domain" description="Methyltransferase type 11" evidence="1">
    <location>
        <begin position="42"/>
        <end position="136"/>
    </location>
</feature>
<organism evidence="2 3">
    <name type="scientific">Mycolicibacterium sediminis</name>
    <dbReference type="NCBI Taxonomy" id="1286180"/>
    <lineage>
        <taxon>Bacteria</taxon>
        <taxon>Bacillati</taxon>
        <taxon>Actinomycetota</taxon>
        <taxon>Actinomycetes</taxon>
        <taxon>Mycobacteriales</taxon>
        <taxon>Mycobacteriaceae</taxon>
        <taxon>Mycolicibacterium</taxon>
    </lineage>
</organism>